<dbReference type="AlphaFoldDB" id="A0A4P8L1Y6"/>
<name>A0A4P8L1Y6_9BACT</name>
<feature type="domain" description="AMP-binding enzyme C-terminal" evidence="2">
    <location>
        <begin position="416"/>
        <end position="491"/>
    </location>
</feature>
<dbReference type="PANTHER" id="PTHR43767:SF1">
    <property type="entry name" value="NONRIBOSOMAL PEPTIDE SYNTHASE PES1 (EUROFUNG)-RELATED"/>
    <property type="match status" value="1"/>
</dbReference>
<protein>
    <submittedName>
        <fullName evidence="3">Acyl--CoA ligase</fullName>
    </submittedName>
</protein>
<evidence type="ECO:0000259" key="2">
    <source>
        <dbReference type="Pfam" id="PF13193"/>
    </source>
</evidence>
<dbReference type="KEGG" id="dax:FDQ92_06665"/>
<gene>
    <name evidence="3" type="ORF">FDQ92_06665</name>
</gene>
<dbReference type="InterPro" id="IPR000873">
    <property type="entry name" value="AMP-dep_synth/lig_dom"/>
</dbReference>
<dbReference type="PROSITE" id="PS00455">
    <property type="entry name" value="AMP_BINDING"/>
    <property type="match status" value="1"/>
</dbReference>
<evidence type="ECO:0000313" key="3">
    <source>
        <dbReference type="EMBL" id="QCQ21887.1"/>
    </source>
</evidence>
<reference evidence="3 4" key="2">
    <citation type="submission" date="2019-05" db="EMBL/GenBank/DDBJ databases">
        <authorList>
            <person name="Suflita J.M."/>
            <person name="Marks C.R."/>
        </authorList>
    </citation>
    <scope>NUCLEOTIDE SEQUENCE [LARGE SCALE GENOMIC DNA]</scope>
    <source>
        <strain evidence="3 4">ALDC</strain>
    </source>
</reference>
<dbReference type="InterPro" id="IPR050237">
    <property type="entry name" value="ATP-dep_AMP-bd_enzyme"/>
</dbReference>
<dbReference type="Gene3D" id="3.30.300.30">
    <property type="match status" value="1"/>
</dbReference>
<accession>A0A4P8L1Y6</accession>
<sequence length="500" mass="54456">MVPYHILLERAADSPDNTAFISKPSREVSFSELAERTKRLAKGIADAGIGKGDVVGALLPNCMEFVDIYIAAGAVGAVFQPMDFRFQGEELRNTLVNTDVKLIFCHRSGVNDALEAVIPASIQKVIVGGEKPGWTAYEKMLASTAGDIVPPELDEEKDIALFLYTSGSTSGIKCVPVTWRQLDFFPSDLIDTWGLDMFTRGISLLPLSHISGPIVINLCLRIGGSYVITDRLAPSSMIQLIEKYRVSWAHTVPSIAGLLLRGNPEKHDLSHFKYIALMGTSVPVSLLKELERVIPSAVAVQGYGLTETSPLITLETPQDHKNKIGSIGKGLAGVDIRLVDKDGKDVPEGEPGEIIVRGPKVFSGYYGNPELTAKVIRDGWFHTGDVARRDTDGFYYHLGRLDDLIITGGLNVFPAEVEAAAAKYPGVKEAVAYAQPDPGRGCILCMDVCPCDGAEIDLSRLRRFLQKHLAAYKVPKQIHRVDDISHTPTGKPIRKPNTKA</sequence>
<feature type="domain" description="AMP-dependent synthetase/ligase" evidence="1">
    <location>
        <begin position="9"/>
        <end position="366"/>
    </location>
</feature>
<dbReference type="Gene3D" id="3.40.50.12780">
    <property type="entry name" value="N-terminal domain of ligase-like"/>
    <property type="match status" value="1"/>
</dbReference>
<dbReference type="PANTHER" id="PTHR43767">
    <property type="entry name" value="LONG-CHAIN-FATTY-ACID--COA LIGASE"/>
    <property type="match status" value="1"/>
</dbReference>
<organism evidence="3 4">
    <name type="scientific">Desulfoglaeba alkanexedens ALDC</name>
    <dbReference type="NCBI Taxonomy" id="980445"/>
    <lineage>
        <taxon>Bacteria</taxon>
        <taxon>Pseudomonadati</taxon>
        <taxon>Thermodesulfobacteriota</taxon>
        <taxon>Syntrophobacteria</taxon>
        <taxon>Syntrophobacterales</taxon>
        <taxon>Syntrophobacteraceae</taxon>
        <taxon>Desulfoglaeba</taxon>
    </lineage>
</organism>
<dbReference type="Proteomes" id="UP000298602">
    <property type="component" value="Chromosome"/>
</dbReference>
<keyword evidence="4" id="KW-1185">Reference proteome</keyword>
<dbReference type="OrthoDB" id="9799237at2"/>
<dbReference type="InterPro" id="IPR020845">
    <property type="entry name" value="AMP-binding_CS"/>
</dbReference>
<proteinExistence type="predicted"/>
<dbReference type="InterPro" id="IPR025110">
    <property type="entry name" value="AMP-bd_C"/>
</dbReference>
<dbReference type="InterPro" id="IPR042099">
    <property type="entry name" value="ANL_N_sf"/>
</dbReference>
<dbReference type="Pfam" id="PF13193">
    <property type="entry name" value="AMP-binding_C"/>
    <property type="match status" value="1"/>
</dbReference>
<reference evidence="3 4" key="1">
    <citation type="submission" date="2019-05" db="EMBL/GenBank/DDBJ databases">
        <title>The Complete Genome Sequence of the n-alkane-degrading Desulfoglaeba alkanexedens ALDC reveals multiple alkylsuccinate synthase gene clusters.</title>
        <authorList>
            <person name="Callaghan A.V."/>
            <person name="Davidova I.A."/>
            <person name="Duncan K.E."/>
            <person name="Morris B."/>
            <person name="McInerney M.J."/>
        </authorList>
    </citation>
    <scope>NUCLEOTIDE SEQUENCE [LARGE SCALE GENOMIC DNA]</scope>
    <source>
        <strain evidence="3 4">ALDC</strain>
    </source>
</reference>
<dbReference type="EMBL" id="CP040098">
    <property type="protein sequence ID" value="QCQ21887.1"/>
    <property type="molecule type" value="Genomic_DNA"/>
</dbReference>
<dbReference type="GO" id="GO:0016878">
    <property type="term" value="F:acid-thiol ligase activity"/>
    <property type="evidence" value="ECO:0007669"/>
    <property type="project" value="UniProtKB-ARBA"/>
</dbReference>
<dbReference type="SUPFAM" id="SSF56801">
    <property type="entry name" value="Acetyl-CoA synthetase-like"/>
    <property type="match status" value="1"/>
</dbReference>
<evidence type="ECO:0000259" key="1">
    <source>
        <dbReference type="Pfam" id="PF00501"/>
    </source>
</evidence>
<evidence type="ECO:0000313" key="4">
    <source>
        <dbReference type="Proteomes" id="UP000298602"/>
    </source>
</evidence>
<dbReference type="InterPro" id="IPR045851">
    <property type="entry name" value="AMP-bd_C_sf"/>
</dbReference>
<dbReference type="RefSeq" id="WP_137423856.1">
    <property type="nucleotide sequence ID" value="NZ_CP040098.1"/>
</dbReference>
<keyword evidence="3" id="KW-0436">Ligase</keyword>
<dbReference type="Pfam" id="PF00501">
    <property type="entry name" value="AMP-binding"/>
    <property type="match status" value="1"/>
</dbReference>